<evidence type="ECO:0000313" key="2">
    <source>
        <dbReference type="EMBL" id="APW37124.1"/>
    </source>
</evidence>
<evidence type="ECO:0000313" key="3">
    <source>
        <dbReference type="Proteomes" id="UP000186609"/>
    </source>
</evidence>
<dbReference type="RefSeq" id="WP_076198292.1">
    <property type="nucleotide sequence ID" value="NZ_CP019236.1"/>
</dbReference>
<feature type="compositionally biased region" description="Low complexity" evidence="1">
    <location>
        <begin position="1"/>
        <end position="17"/>
    </location>
</feature>
<accession>A0A1P8JTN7</accession>
<gene>
    <name evidence="2" type="ORF">RD110_07890</name>
</gene>
<dbReference type="AlphaFoldDB" id="A0A1P8JTN7"/>
<sequence>MANPTAGTPTRATRAKTAPPPSVVEDPTTSALSPAQTVWIESARPILREWIDNLYELNNTIISEEAEGPAAKLVDLAEREIKRLQRAEDTDDGWRAPYEFSYELSYGMQVLFEAAHSAADETVCDPAGLVRHAALVAQAAAWTHLVSETVDKLPASIDTLREVCKGSAVSFAASRTPSPAKPISANSMNGYNPAQVKMAFEHLASMACTIRDYLEQDEAVSPFPAIMMVSQVGALADQMANFSVIGPVSEWAIGPQFRDAGKAVTA</sequence>
<proteinExistence type="predicted"/>
<feature type="region of interest" description="Disordered" evidence="1">
    <location>
        <begin position="1"/>
        <end position="31"/>
    </location>
</feature>
<dbReference type="KEGG" id="rhy:RD110_07890"/>
<dbReference type="STRING" id="1842727.RD110_07890"/>
<dbReference type="EMBL" id="CP019236">
    <property type="protein sequence ID" value="APW37124.1"/>
    <property type="molecule type" value="Genomic_DNA"/>
</dbReference>
<evidence type="ECO:0000256" key="1">
    <source>
        <dbReference type="SAM" id="MobiDB-lite"/>
    </source>
</evidence>
<protein>
    <submittedName>
        <fullName evidence="2">Uncharacterized protein</fullName>
    </submittedName>
</protein>
<name>A0A1P8JTN7_9BURK</name>
<keyword evidence="3" id="KW-1185">Reference proteome</keyword>
<dbReference type="Proteomes" id="UP000186609">
    <property type="component" value="Chromosome"/>
</dbReference>
<reference evidence="2 3" key="1">
    <citation type="submission" date="2017-01" db="EMBL/GenBank/DDBJ databases">
        <authorList>
            <person name="Mah S.A."/>
            <person name="Swanson W.J."/>
            <person name="Moy G.W."/>
            <person name="Vacquier V.D."/>
        </authorList>
    </citation>
    <scope>NUCLEOTIDE SEQUENCE [LARGE SCALE GENOMIC DNA]</scope>
    <source>
        <strain evidence="2 3">DCY110</strain>
    </source>
</reference>
<organism evidence="2 3">
    <name type="scientific">Rhodoferax koreensis</name>
    <dbReference type="NCBI Taxonomy" id="1842727"/>
    <lineage>
        <taxon>Bacteria</taxon>
        <taxon>Pseudomonadati</taxon>
        <taxon>Pseudomonadota</taxon>
        <taxon>Betaproteobacteria</taxon>
        <taxon>Burkholderiales</taxon>
        <taxon>Comamonadaceae</taxon>
        <taxon>Rhodoferax</taxon>
    </lineage>
</organism>